<dbReference type="PANTHER" id="PTHR35046">
    <property type="entry name" value="ZINC KNUCKLE (CCHC-TYPE) FAMILY PROTEIN"/>
    <property type="match status" value="1"/>
</dbReference>
<reference evidence="1" key="2">
    <citation type="submission" date="2022-01" db="EMBL/GenBank/DDBJ databases">
        <authorList>
            <person name="Yamashiro T."/>
            <person name="Shiraishi A."/>
            <person name="Satake H."/>
            <person name="Nakayama K."/>
        </authorList>
    </citation>
    <scope>NUCLEOTIDE SEQUENCE</scope>
</reference>
<name>A0ABQ5B3F1_9ASTR</name>
<organism evidence="1 2">
    <name type="scientific">Tanacetum coccineum</name>
    <dbReference type="NCBI Taxonomy" id="301880"/>
    <lineage>
        <taxon>Eukaryota</taxon>
        <taxon>Viridiplantae</taxon>
        <taxon>Streptophyta</taxon>
        <taxon>Embryophyta</taxon>
        <taxon>Tracheophyta</taxon>
        <taxon>Spermatophyta</taxon>
        <taxon>Magnoliopsida</taxon>
        <taxon>eudicotyledons</taxon>
        <taxon>Gunneridae</taxon>
        <taxon>Pentapetalae</taxon>
        <taxon>asterids</taxon>
        <taxon>campanulids</taxon>
        <taxon>Asterales</taxon>
        <taxon>Asteraceae</taxon>
        <taxon>Asteroideae</taxon>
        <taxon>Anthemideae</taxon>
        <taxon>Anthemidinae</taxon>
        <taxon>Tanacetum</taxon>
    </lineage>
</organism>
<comment type="caution">
    <text evidence="1">The sequence shown here is derived from an EMBL/GenBank/DDBJ whole genome shotgun (WGS) entry which is preliminary data.</text>
</comment>
<dbReference type="Proteomes" id="UP001151760">
    <property type="component" value="Unassembled WGS sequence"/>
</dbReference>
<sequence length="126" mass="14175">MSVVACTQVVVKKLEQKRRLPEPVNFSYASYIAYRDIGKASNVIKQKISLKKVTEICKVPLAIRKHYNELVTCDVVDMEACHILLGRPWQHDVDATHQGVVSPKKALESKTLVTLVASPKEFQAEK</sequence>
<reference evidence="1" key="1">
    <citation type="journal article" date="2022" name="Int. J. Mol. Sci.">
        <title>Draft Genome of Tanacetum Coccineum: Genomic Comparison of Closely Related Tanacetum-Family Plants.</title>
        <authorList>
            <person name="Yamashiro T."/>
            <person name="Shiraishi A."/>
            <person name="Nakayama K."/>
            <person name="Satake H."/>
        </authorList>
    </citation>
    <scope>NUCLEOTIDE SEQUENCE</scope>
</reference>
<accession>A0ABQ5B3F1</accession>
<protein>
    <submittedName>
        <fullName evidence="1">Uncharacterized protein</fullName>
    </submittedName>
</protein>
<evidence type="ECO:0000313" key="2">
    <source>
        <dbReference type="Proteomes" id="UP001151760"/>
    </source>
</evidence>
<dbReference type="EMBL" id="BQNB010012788">
    <property type="protein sequence ID" value="GJT07904.1"/>
    <property type="molecule type" value="Genomic_DNA"/>
</dbReference>
<keyword evidence="2" id="KW-1185">Reference proteome</keyword>
<evidence type="ECO:0000313" key="1">
    <source>
        <dbReference type="EMBL" id="GJT07904.1"/>
    </source>
</evidence>
<dbReference type="PANTHER" id="PTHR35046:SF9">
    <property type="entry name" value="RNA-DIRECTED DNA POLYMERASE"/>
    <property type="match status" value="1"/>
</dbReference>
<proteinExistence type="predicted"/>
<gene>
    <name evidence="1" type="ORF">Tco_0842366</name>
</gene>